<dbReference type="RefSeq" id="WP_209466952.1">
    <property type="nucleotide sequence ID" value="NZ_JAGGLG010000018.1"/>
</dbReference>
<dbReference type="Proteomes" id="UP001519289">
    <property type="component" value="Unassembled WGS sequence"/>
</dbReference>
<evidence type="ECO:0000256" key="1">
    <source>
        <dbReference type="SAM" id="MobiDB-lite"/>
    </source>
</evidence>
<comment type="caution">
    <text evidence="2">The sequence shown here is derived from an EMBL/GenBank/DDBJ whole genome shotgun (WGS) entry which is preliminary data.</text>
</comment>
<protein>
    <submittedName>
        <fullName evidence="2">Uncharacterized protein</fullName>
    </submittedName>
</protein>
<evidence type="ECO:0000313" key="2">
    <source>
        <dbReference type="EMBL" id="MBP2018827.1"/>
    </source>
</evidence>
<gene>
    <name evidence="2" type="ORF">J2Z79_002242</name>
</gene>
<reference evidence="2 3" key="1">
    <citation type="submission" date="2021-03" db="EMBL/GenBank/DDBJ databases">
        <title>Genomic Encyclopedia of Type Strains, Phase IV (KMG-IV): sequencing the most valuable type-strain genomes for metagenomic binning, comparative biology and taxonomic classification.</title>
        <authorList>
            <person name="Goeker M."/>
        </authorList>
    </citation>
    <scope>NUCLEOTIDE SEQUENCE [LARGE SCALE GENOMIC DNA]</scope>
    <source>
        <strain evidence="2 3">DSM 27138</strain>
    </source>
</reference>
<organism evidence="2 3">
    <name type="scientific">Symbiobacterium terraclitae</name>
    <dbReference type="NCBI Taxonomy" id="557451"/>
    <lineage>
        <taxon>Bacteria</taxon>
        <taxon>Bacillati</taxon>
        <taxon>Bacillota</taxon>
        <taxon>Clostridia</taxon>
        <taxon>Eubacteriales</taxon>
        <taxon>Symbiobacteriaceae</taxon>
        <taxon>Symbiobacterium</taxon>
    </lineage>
</organism>
<name>A0ABS4JTG5_9FIRM</name>
<sequence>MDQMLALPVYRATVLDAIDAGASGWKRIALGLSELAVPLVVDEFGPGPARERYPVGSTLRFTLRCHAASIAPAADAARIMFAWDADFLRCQDANAGPLVPASGYELYGTVTGARRDDLLLDAGLTLAVTLPWGHYAQDYPPGTVVCVCTGRLEITRVEGDGLPEPPALIRSRECTPAAGGRPPAHGDEASGGARGGPVDEFRALFEYWRGAAEYWRREVNPDPERIRLGGFPLLPDWYRQTGQYDRLGRLHETSGTTKLMLLQAVRRPSTGVYLDAVGDLIRASHWFHRAGEHELARAAGRRALLELDRLFPDGVFSEEMSGDGTEEWFAREMMGDAAVWVDAALASAYYREAVRGFRTMEGHEHVAAWNELFPGRYIEDILRLFLSADPRDYVDGEKRVRFKLKQWLGADL</sequence>
<evidence type="ECO:0000313" key="3">
    <source>
        <dbReference type="Proteomes" id="UP001519289"/>
    </source>
</evidence>
<accession>A0ABS4JTG5</accession>
<dbReference type="EMBL" id="JAGGLG010000018">
    <property type="protein sequence ID" value="MBP2018827.1"/>
    <property type="molecule type" value="Genomic_DNA"/>
</dbReference>
<feature type="region of interest" description="Disordered" evidence="1">
    <location>
        <begin position="173"/>
        <end position="194"/>
    </location>
</feature>
<proteinExistence type="predicted"/>
<keyword evidence="3" id="KW-1185">Reference proteome</keyword>